<dbReference type="AlphaFoldDB" id="A0A1Q5TLK1"/>
<feature type="compositionally biased region" description="Polar residues" evidence="2">
    <location>
        <begin position="1"/>
        <end position="17"/>
    </location>
</feature>
<evidence type="ECO:0000256" key="2">
    <source>
        <dbReference type="SAM" id="MobiDB-lite"/>
    </source>
</evidence>
<accession>A0A1Q5TLK1</accession>
<dbReference type="Pfam" id="PF04860">
    <property type="entry name" value="Phage_portal"/>
    <property type="match status" value="1"/>
</dbReference>
<dbReference type="InterPro" id="IPR030935">
    <property type="entry name" value="PBSX_Proteobac"/>
</dbReference>
<evidence type="ECO:0000313" key="3">
    <source>
        <dbReference type="EMBL" id="OKP01108.1"/>
    </source>
</evidence>
<protein>
    <submittedName>
        <fullName evidence="3">Phage portal protein</fullName>
    </submittedName>
</protein>
<feature type="region of interest" description="Disordered" evidence="2">
    <location>
        <begin position="1"/>
        <end position="21"/>
    </location>
</feature>
<comment type="caution">
    <text evidence="3">The sequence shown here is derived from an EMBL/GenBank/DDBJ whole genome shotgun (WGS) entry which is preliminary data.</text>
</comment>
<evidence type="ECO:0000256" key="1">
    <source>
        <dbReference type="ARBA" id="ARBA00006799"/>
    </source>
</evidence>
<dbReference type="InterPro" id="IPR006430">
    <property type="entry name" value="Phage_portal_PBSX"/>
</dbReference>
<dbReference type="RefSeq" id="WP_083601061.1">
    <property type="nucleotide sequence ID" value="NZ_CAWMWP010000071.1"/>
</dbReference>
<dbReference type="Proteomes" id="UP000186277">
    <property type="component" value="Unassembled WGS sequence"/>
</dbReference>
<keyword evidence="4" id="KW-1185">Reference proteome</keyword>
<reference evidence="3 4" key="1">
    <citation type="submission" date="2016-09" db="EMBL/GenBank/DDBJ databases">
        <title>Xenorhabdus thuongxuanensis sp. nov. and Xenorhabdus eapokensis sp. nov., isolated from Steinernema species.</title>
        <authorList>
            <person name="Kaempfer P."/>
            <person name="Tobias N.J."/>
            <person name="Phan Ke L."/>
            <person name="Bode H.B."/>
            <person name="Glaeser S.P."/>
        </authorList>
    </citation>
    <scope>NUCLEOTIDE SEQUENCE [LARGE SCALE GENOMIC DNA]</scope>
    <source>
        <strain evidence="3 4">30TX1</strain>
    </source>
</reference>
<dbReference type="EMBL" id="MKGR01000045">
    <property type="protein sequence ID" value="OKP01108.1"/>
    <property type="molecule type" value="Genomic_DNA"/>
</dbReference>
<dbReference type="OrthoDB" id="5449776at2"/>
<evidence type="ECO:0000313" key="4">
    <source>
        <dbReference type="Proteomes" id="UP000186277"/>
    </source>
</evidence>
<gene>
    <name evidence="3" type="ORF">Xentx_03471</name>
</gene>
<dbReference type="PIRSF" id="PIRSF018494">
    <property type="entry name" value="PBSX_VPQ"/>
    <property type="match status" value="1"/>
</dbReference>
<dbReference type="InterPro" id="IPR006944">
    <property type="entry name" value="Phage/GTA_portal"/>
</dbReference>
<name>A0A1Q5TLK1_9GAMM</name>
<sequence>MQTNYPADSQPETNTANDPRANLPDGVAQCAAFTFDTPTPITSGADLLDCMECAKNGRWYETPIDFYGLARAFSSAVYHQSPLYFKRNVIMGCFLPHPLLSRQDMAAYVLDYLVFGNAYLEKRTHRLGGLLTLRHSPAKYTRRGENAGQYWFVESWNNEFEFRPDSLFHLINPDIHQEIYGLPEYLAGLLSANLNRSATMFRMNYYENGSHAGVIVYLTDPLADPQGVDKLKESLQKSRRDGAFKNLFVYAANGKKDGLQILPFSQISAKDEFTNVKEATRDDLLAMHRVPPQLMGFSPSNGGNFGDVEKAAKVFAINELSPIMESLKSINDWAGEEIVRFAPYALLDALTGQS</sequence>
<dbReference type="NCBIfam" id="TIGR01540">
    <property type="entry name" value="portal_PBSX"/>
    <property type="match status" value="1"/>
</dbReference>
<organism evidence="3 4">
    <name type="scientific">Xenorhabdus thuongxuanensis</name>
    <dbReference type="NCBI Taxonomy" id="1873484"/>
    <lineage>
        <taxon>Bacteria</taxon>
        <taxon>Pseudomonadati</taxon>
        <taxon>Pseudomonadota</taxon>
        <taxon>Gammaproteobacteria</taxon>
        <taxon>Enterobacterales</taxon>
        <taxon>Morganellaceae</taxon>
        <taxon>Xenorhabdus</taxon>
    </lineage>
</organism>
<comment type="similarity">
    <text evidence="1">Belongs to the phage portal family. PBSX subfamily.</text>
</comment>
<proteinExistence type="inferred from homology"/>